<proteinExistence type="predicted"/>
<keyword evidence="2" id="KW-1185">Reference proteome</keyword>
<accession>A0A385EHD2</accession>
<dbReference type="RefSeq" id="YP_009810807.1">
    <property type="nucleotide sequence ID" value="NC_048049.1"/>
</dbReference>
<reference evidence="2" key="1">
    <citation type="submission" date="2018-05" db="EMBL/GenBank/DDBJ databases">
        <authorList>
            <person name="You S."/>
        </authorList>
    </citation>
    <scope>NUCLEOTIDE SEQUENCE [LARGE SCALE GENOMIC DNA]</scope>
</reference>
<name>A0A385EHD2_9CAUD</name>
<evidence type="ECO:0000313" key="1">
    <source>
        <dbReference type="EMBL" id="AXQ70448.1"/>
    </source>
</evidence>
<sequence length="214" mass="25075">MAYFNELPNAQYPSPLSDRSSDREYIQIKNIFRRVKLRDDLVNKLVAFDNYEIRHGERPDLVAENYYGNSELDWLVLVSNNITNVRDQWPLSDFELDHYVKEKYGNSANNIAFYETTEVKDDMGRLIYPAGIVVDSDFTIPDPDVFDSTLSPIKSVTNYEYEVRKNNEKRSIVLLRTEYVTQALKDLREEMSYDRSSQYVDNKTIKADNIRLKG</sequence>
<dbReference type="EMBL" id="MH412654">
    <property type="protein sequence ID" value="AXQ70448.1"/>
    <property type="molecule type" value="Genomic_DNA"/>
</dbReference>
<dbReference type="Proteomes" id="UP000257648">
    <property type="component" value="Segment"/>
</dbReference>
<dbReference type="InterPro" id="IPR022607">
    <property type="entry name" value="Phage_T4_Gp53_baseplate_wedge"/>
</dbReference>
<organism evidence="1 2">
    <name type="scientific">Synechococcus phage S-T4</name>
    <dbReference type="NCBI Taxonomy" id="2268578"/>
    <lineage>
        <taxon>Viruses</taxon>
        <taxon>Duplodnaviria</taxon>
        <taxon>Heunggongvirae</taxon>
        <taxon>Uroviricota</taxon>
        <taxon>Caudoviricetes</taxon>
        <taxon>Pantevenvirales</taxon>
        <taxon>Kyanoviridae</taxon>
        <taxon>Tamkungvirus</taxon>
        <taxon>Tamkungvirus ST4</taxon>
    </lineage>
</organism>
<dbReference type="KEGG" id="vg:55001829"/>
<protein>
    <submittedName>
        <fullName evidence="1">Baseplate wedge subunit</fullName>
    </submittedName>
</protein>
<evidence type="ECO:0000313" key="2">
    <source>
        <dbReference type="Proteomes" id="UP000257648"/>
    </source>
</evidence>
<dbReference type="GeneID" id="55001829"/>
<dbReference type="Pfam" id="PF11246">
    <property type="entry name" value="Phage_gp53"/>
    <property type="match status" value="1"/>
</dbReference>